<dbReference type="PANTHER" id="PTHR40661">
    <property type="match status" value="1"/>
</dbReference>
<evidence type="ECO:0000313" key="6">
    <source>
        <dbReference type="Proteomes" id="UP000546200"/>
    </source>
</evidence>
<dbReference type="PANTHER" id="PTHR40661:SF1">
    <property type="entry name" value="HTH CRO_C1-TYPE DOMAIN-CONTAINING PROTEIN"/>
    <property type="match status" value="1"/>
</dbReference>
<protein>
    <submittedName>
        <fullName evidence="5">SOS-response transcriptional repressor LexA</fullName>
    </submittedName>
</protein>
<dbReference type="EMBL" id="JACIJK010000009">
    <property type="protein sequence ID" value="MBB5716172.1"/>
    <property type="molecule type" value="Genomic_DNA"/>
</dbReference>
<evidence type="ECO:0000256" key="1">
    <source>
        <dbReference type="ARBA" id="ARBA00023015"/>
    </source>
</evidence>
<dbReference type="SUPFAM" id="SSF51306">
    <property type="entry name" value="LexA/Signal peptidase"/>
    <property type="match status" value="1"/>
</dbReference>
<keyword evidence="1" id="KW-0805">Transcription regulation</keyword>
<keyword evidence="3" id="KW-0804">Transcription</keyword>
<evidence type="ECO:0000256" key="2">
    <source>
        <dbReference type="ARBA" id="ARBA00023125"/>
    </source>
</evidence>
<dbReference type="InterPro" id="IPR036286">
    <property type="entry name" value="LexA/Signal_pep-like_sf"/>
</dbReference>
<accession>A0A7W9BFE2</accession>
<dbReference type="CDD" id="cd06529">
    <property type="entry name" value="S24_LexA-like"/>
    <property type="match status" value="1"/>
</dbReference>
<sequence>MNDPREVLLAEARRRGESLAALSGMLGRNSSYLGQYVTRGSPRVLDARDRKLLAQHLGVDEVRLGASVRDAALRLPVLSVAASAGPGSLVEDEVVVGVGTVDAVLARSLGLRHGLASVIGVRGDSMAPGILDGDQLVVNEADRRPDATGAVYVIRIDEAIMVKRVRREAGGLVATSDNPTADPVPSLPIEVIGRVVWLMRRPG</sequence>
<dbReference type="Gene3D" id="2.10.109.10">
    <property type="entry name" value="Umud Fragment, subunit A"/>
    <property type="match status" value="1"/>
</dbReference>
<dbReference type="InterPro" id="IPR015927">
    <property type="entry name" value="Peptidase_S24_S26A/B/C"/>
</dbReference>
<dbReference type="Pfam" id="PF00717">
    <property type="entry name" value="Peptidase_S24"/>
    <property type="match status" value="1"/>
</dbReference>
<evidence type="ECO:0000259" key="4">
    <source>
        <dbReference type="Pfam" id="PF00717"/>
    </source>
</evidence>
<gene>
    <name evidence="5" type="ORF">FHS94_003032</name>
</gene>
<keyword evidence="6" id="KW-1185">Reference proteome</keyword>
<name>A0A7W9BFE2_9SPHN</name>
<keyword evidence="2" id="KW-0238">DNA-binding</keyword>
<dbReference type="RefSeq" id="WP_246348639.1">
    <property type="nucleotide sequence ID" value="NZ_JACIJK010000009.1"/>
</dbReference>
<dbReference type="GO" id="GO:0003677">
    <property type="term" value="F:DNA binding"/>
    <property type="evidence" value="ECO:0007669"/>
    <property type="project" value="UniProtKB-KW"/>
</dbReference>
<dbReference type="Proteomes" id="UP000546200">
    <property type="component" value="Unassembled WGS sequence"/>
</dbReference>
<dbReference type="InterPro" id="IPR039418">
    <property type="entry name" value="LexA-like"/>
</dbReference>
<comment type="caution">
    <text evidence="5">The sequence shown here is derived from an EMBL/GenBank/DDBJ whole genome shotgun (WGS) entry which is preliminary data.</text>
</comment>
<proteinExistence type="predicted"/>
<evidence type="ECO:0000256" key="3">
    <source>
        <dbReference type="ARBA" id="ARBA00023163"/>
    </source>
</evidence>
<reference evidence="5 6" key="1">
    <citation type="submission" date="2020-08" db="EMBL/GenBank/DDBJ databases">
        <title>Genomic Encyclopedia of Type Strains, Phase IV (KMG-IV): sequencing the most valuable type-strain genomes for metagenomic binning, comparative biology and taxonomic classification.</title>
        <authorList>
            <person name="Goeker M."/>
        </authorList>
    </citation>
    <scope>NUCLEOTIDE SEQUENCE [LARGE SCALE GENOMIC DNA]</scope>
    <source>
        <strain evidence="5 6">DSM 100044</strain>
    </source>
</reference>
<organism evidence="5 6">
    <name type="scientific">Sphingomonas aerophila</name>
    <dbReference type="NCBI Taxonomy" id="1344948"/>
    <lineage>
        <taxon>Bacteria</taxon>
        <taxon>Pseudomonadati</taxon>
        <taxon>Pseudomonadota</taxon>
        <taxon>Alphaproteobacteria</taxon>
        <taxon>Sphingomonadales</taxon>
        <taxon>Sphingomonadaceae</taxon>
        <taxon>Sphingomonas</taxon>
    </lineage>
</organism>
<dbReference type="AlphaFoldDB" id="A0A7W9BFE2"/>
<feature type="domain" description="Peptidase S24/S26A/S26B/S26C" evidence="4">
    <location>
        <begin position="81"/>
        <end position="196"/>
    </location>
</feature>
<evidence type="ECO:0000313" key="5">
    <source>
        <dbReference type="EMBL" id="MBB5716172.1"/>
    </source>
</evidence>